<name>A0AAN8K804_PATCE</name>
<feature type="transmembrane region" description="Helical" evidence="1">
    <location>
        <begin position="59"/>
        <end position="75"/>
    </location>
</feature>
<protein>
    <submittedName>
        <fullName evidence="2">Uncharacterized protein</fullName>
    </submittedName>
</protein>
<dbReference type="EMBL" id="JAZGQO010000006">
    <property type="protein sequence ID" value="KAK6186304.1"/>
    <property type="molecule type" value="Genomic_DNA"/>
</dbReference>
<organism evidence="2 3">
    <name type="scientific">Patella caerulea</name>
    <name type="common">Rayed Mediterranean limpet</name>
    <dbReference type="NCBI Taxonomy" id="87958"/>
    <lineage>
        <taxon>Eukaryota</taxon>
        <taxon>Metazoa</taxon>
        <taxon>Spiralia</taxon>
        <taxon>Lophotrochozoa</taxon>
        <taxon>Mollusca</taxon>
        <taxon>Gastropoda</taxon>
        <taxon>Patellogastropoda</taxon>
        <taxon>Patelloidea</taxon>
        <taxon>Patellidae</taxon>
        <taxon>Patella</taxon>
    </lineage>
</organism>
<reference evidence="2 3" key="1">
    <citation type="submission" date="2024-01" db="EMBL/GenBank/DDBJ databases">
        <title>The genome of the rayed Mediterranean limpet Patella caerulea (Linnaeus, 1758).</title>
        <authorList>
            <person name="Anh-Thu Weber A."/>
            <person name="Halstead-Nussloch G."/>
        </authorList>
    </citation>
    <scope>NUCLEOTIDE SEQUENCE [LARGE SCALE GENOMIC DNA]</scope>
    <source>
        <strain evidence="2">AATW-2023a</strain>
        <tissue evidence="2">Whole specimen</tissue>
    </source>
</reference>
<evidence type="ECO:0000256" key="1">
    <source>
        <dbReference type="SAM" id="Phobius"/>
    </source>
</evidence>
<accession>A0AAN8K804</accession>
<evidence type="ECO:0000313" key="2">
    <source>
        <dbReference type="EMBL" id="KAK6186304.1"/>
    </source>
</evidence>
<evidence type="ECO:0000313" key="3">
    <source>
        <dbReference type="Proteomes" id="UP001347796"/>
    </source>
</evidence>
<dbReference type="Proteomes" id="UP001347796">
    <property type="component" value="Unassembled WGS sequence"/>
</dbReference>
<comment type="caution">
    <text evidence="2">The sequence shown here is derived from an EMBL/GenBank/DDBJ whole genome shotgun (WGS) entry which is preliminary data.</text>
</comment>
<keyword evidence="3" id="KW-1185">Reference proteome</keyword>
<gene>
    <name evidence="2" type="ORF">SNE40_008367</name>
</gene>
<keyword evidence="1" id="KW-0472">Membrane</keyword>
<dbReference type="AlphaFoldDB" id="A0AAN8K804"/>
<proteinExistence type="predicted"/>
<sequence length="541" mass="62653">MRMCFVFVAYVITPGGSERTIPGTNELGFIPLPDCWFTRRRISVLREKVQWLIMKSGKFILMLFLIVAVSILYHNKSTKWELVSKRINTFSLKSSKPDPTLNLPKKNLIQNQTLPKIRLTPMQTLPKKSLNQNQTLPKISLAPRQTLPKISLAPRPALPEITLVVRMTSIPRILNLVYCHLFPSISLYWSKRYGKVAVILDKGSSKDKIFAEKLEREKHKMGIDFQFFFESLPKNSTAIKRMQQIKLRYFGYVIQLYSSFLMDTFIKTPVLGWVDSDSKFITPVAPENIMTNGRLRVKGLNTSPTLEHYSSFTMQMLGKPLPGDFMCYFPVYIWTDTITNCNRHILKHMNVTTLEEAFIKSASRGLLSPVCIILTYAFYFERHRYDWHFDIGPRLNLTHYNKMYVLPGHEITSADVTYDVHVATHNRYYVDPKNVINRQGYCAAVANSTIPMTKQTNQMCRRFNGTVFWTLFTLQTAMFHMNGWCVNHNPKCLPTVDEHYKNVKKAIKEGYYTLNMDMVKYINSFAKSENVTCAHFFRNGG</sequence>
<keyword evidence="1" id="KW-1133">Transmembrane helix</keyword>
<keyword evidence="1" id="KW-0812">Transmembrane</keyword>